<protein>
    <submittedName>
        <fullName evidence="2">Uncharacterized protein</fullName>
    </submittedName>
</protein>
<evidence type="ECO:0000256" key="1">
    <source>
        <dbReference type="SAM" id="MobiDB-lite"/>
    </source>
</evidence>
<dbReference type="Proteomes" id="UP001310594">
    <property type="component" value="Unassembled WGS sequence"/>
</dbReference>
<evidence type="ECO:0000313" key="3">
    <source>
        <dbReference type="Proteomes" id="UP001310594"/>
    </source>
</evidence>
<feature type="region of interest" description="Disordered" evidence="1">
    <location>
        <begin position="138"/>
        <end position="169"/>
    </location>
</feature>
<evidence type="ECO:0000313" key="2">
    <source>
        <dbReference type="EMBL" id="KAK5699645.1"/>
    </source>
</evidence>
<dbReference type="EMBL" id="JAVRQU010000008">
    <property type="protein sequence ID" value="KAK5699645.1"/>
    <property type="molecule type" value="Genomic_DNA"/>
</dbReference>
<proteinExistence type="predicted"/>
<sequence length="169" mass="18792">MKVSHSLALTQLVDTMQRAYSDQTTPLEYNRQLADYYRQQIAVLQGQPRSTSLTPPADDIIEPVQEERSYELIDATQRITLVLDPKAEVLSDTVMVTSLERNESYESASSVLVPTPDSFGSSKPASPLTPNMKAAVGGIRAKQTKSKAKAKTGSKGIRRMFRRWNSEDD</sequence>
<reference evidence="2" key="1">
    <citation type="submission" date="2023-08" db="EMBL/GenBank/DDBJ databases">
        <title>Black Yeasts Isolated from many extreme environments.</title>
        <authorList>
            <person name="Coleine C."/>
            <person name="Stajich J.E."/>
            <person name="Selbmann L."/>
        </authorList>
    </citation>
    <scope>NUCLEOTIDE SEQUENCE</scope>
    <source>
        <strain evidence="2">CCFEE 5810</strain>
    </source>
</reference>
<name>A0AAN7W3V2_9PEZI</name>
<comment type="caution">
    <text evidence="2">The sequence shown here is derived from an EMBL/GenBank/DDBJ whole genome shotgun (WGS) entry which is preliminary data.</text>
</comment>
<dbReference type="AlphaFoldDB" id="A0AAN7W3V2"/>
<feature type="compositionally biased region" description="Basic residues" evidence="1">
    <location>
        <begin position="142"/>
        <end position="162"/>
    </location>
</feature>
<gene>
    <name evidence="2" type="ORF">LTR97_005774</name>
</gene>
<accession>A0AAN7W3V2</accession>
<organism evidence="2 3">
    <name type="scientific">Elasticomyces elasticus</name>
    <dbReference type="NCBI Taxonomy" id="574655"/>
    <lineage>
        <taxon>Eukaryota</taxon>
        <taxon>Fungi</taxon>
        <taxon>Dikarya</taxon>
        <taxon>Ascomycota</taxon>
        <taxon>Pezizomycotina</taxon>
        <taxon>Dothideomycetes</taxon>
        <taxon>Dothideomycetidae</taxon>
        <taxon>Mycosphaerellales</taxon>
        <taxon>Teratosphaeriaceae</taxon>
        <taxon>Elasticomyces</taxon>
    </lineage>
</organism>